<dbReference type="EMBL" id="CP035807">
    <property type="protein sequence ID" value="QEN04194.1"/>
    <property type="molecule type" value="Genomic_DNA"/>
</dbReference>
<proteinExistence type="predicted"/>
<dbReference type="KEGG" id="sper:EW093_05570"/>
<reference evidence="1 2" key="1">
    <citation type="submission" date="2019-02" db="EMBL/GenBank/DDBJ databases">
        <authorList>
            <person name="Fomenkov A."/>
            <person name="Dubinina G."/>
            <person name="Grabovich M."/>
            <person name="Vincze T."/>
            <person name="Roberts R.J."/>
        </authorList>
    </citation>
    <scope>NUCLEOTIDE SEQUENCE [LARGE SCALE GENOMIC DNA]</scope>
    <source>
        <strain evidence="1 2">P</strain>
    </source>
</reference>
<sequence length="147" mass="16597">MSEAYKGTKYISKATNNLLADIAERNVHDVGPNTSGYNVNNNNLYEIMSESQYDKYGTKPENRKRLIPGDIVFTPNQGSGYHVAMVQNVIISNGDRDIEVSDIILIESTHDSRIKNIKGLKGLWGVGNKNDLSYYHNKDKNWIMGSW</sequence>
<keyword evidence="2" id="KW-1185">Reference proteome</keyword>
<dbReference type="AlphaFoldDB" id="A0A5C1QC01"/>
<name>A0A5C1QC01_9SPIO</name>
<protein>
    <submittedName>
        <fullName evidence="1">Uncharacterized protein</fullName>
    </submittedName>
</protein>
<accession>A0A5C1QC01</accession>
<reference evidence="1 2" key="2">
    <citation type="submission" date="2019-09" db="EMBL/GenBank/DDBJ databases">
        <title>Complete Genome Sequence and Methylome Analysis of free living Spirochaetas.</title>
        <authorList>
            <person name="Leshcheva N."/>
            <person name="Mikheeva N."/>
        </authorList>
    </citation>
    <scope>NUCLEOTIDE SEQUENCE [LARGE SCALE GENOMIC DNA]</scope>
    <source>
        <strain evidence="1 2">P</strain>
    </source>
</reference>
<dbReference type="Proteomes" id="UP000323824">
    <property type="component" value="Chromosome"/>
</dbReference>
<organism evidence="1 2">
    <name type="scientific">Thiospirochaeta perfilievii</name>
    <dbReference type="NCBI Taxonomy" id="252967"/>
    <lineage>
        <taxon>Bacteria</taxon>
        <taxon>Pseudomonadati</taxon>
        <taxon>Spirochaetota</taxon>
        <taxon>Spirochaetia</taxon>
        <taxon>Spirochaetales</taxon>
        <taxon>Spirochaetaceae</taxon>
        <taxon>Thiospirochaeta</taxon>
    </lineage>
</organism>
<dbReference type="RefSeq" id="WP_149567445.1">
    <property type="nucleotide sequence ID" value="NZ_CP035807.1"/>
</dbReference>
<evidence type="ECO:0000313" key="2">
    <source>
        <dbReference type="Proteomes" id="UP000323824"/>
    </source>
</evidence>
<gene>
    <name evidence="1" type="ORF">EW093_05570</name>
</gene>
<evidence type="ECO:0000313" key="1">
    <source>
        <dbReference type="EMBL" id="QEN04194.1"/>
    </source>
</evidence>